<evidence type="ECO:0000313" key="2">
    <source>
        <dbReference type="Proteomes" id="UP000054217"/>
    </source>
</evidence>
<reference evidence="2" key="2">
    <citation type="submission" date="2015-01" db="EMBL/GenBank/DDBJ databases">
        <title>Evolutionary Origins and Diversification of the Mycorrhizal Mutualists.</title>
        <authorList>
            <consortium name="DOE Joint Genome Institute"/>
            <consortium name="Mycorrhizal Genomics Consortium"/>
            <person name="Kohler A."/>
            <person name="Kuo A."/>
            <person name="Nagy L.G."/>
            <person name="Floudas D."/>
            <person name="Copeland A."/>
            <person name="Barry K.W."/>
            <person name="Cichocki N."/>
            <person name="Veneault-Fourrey C."/>
            <person name="LaButti K."/>
            <person name="Lindquist E.A."/>
            <person name="Lipzen A."/>
            <person name="Lundell T."/>
            <person name="Morin E."/>
            <person name="Murat C."/>
            <person name="Riley R."/>
            <person name="Ohm R."/>
            <person name="Sun H."/>
            <person name="Tunlid A."/>
            <person name="Henrissat B."/>
            <person name="Grigoriev I.V."/>
            <person name="Hibbett D.S."/>
            <person name="Martin F."/>
        </authorList>
    </citation>
    <scope>NUCLEOTIDE SEQUENCE [LARGE SCALE GENOMIC DNA]</scope>
    <source>
        <strain evidence="2">Marx 270</strain>
    </source>
</reference>
<dbReference type="HOGENOM" id="CLU_2942731_0_0_1"/>
<proteinExistence type="predicted"/>
<protein>
    <submittedName>
        <fullName evidence="1">Uncharacterized protein</fullName>
    </submittedName>
</protein>
<dbReference type="InParanoid" id="A0A0C3PI86"/>
<keyword evidence="2" id="KW-1185">Reference proteome</keyword>
<dbReference type="AlphaFoldDB" id="A0A0C3PI86"/>
<gene>
    <name evidence="1" type="ORF">M404DRAFT_997161</name>
</gene>
<accession>A0A0C3PI86</accession>
<name>A0A0C3PI86_PISTI</name>
<organism evidence="1 2">
    <name type="scientific">Pisolithus tinctorius Marx 270</name>
    <dbReference type="NCBI Taxonomy" id="870435"/>
    <lineage>
        <taxon>Eukaryota</taxon>
        <taxon>Fungi</taxon>
        <taxon>Dikarya</taxon>
        <taxon>Basidiomycota</taxon>
        <taxon>Agaricomycotina</taxon>
        <taxon>Agaricomycetes</taxon>
        <taxon>Agaricomycetidae</taxon>
        <taxon>Boletales</taxon>
        <taxon>Sclerodermatineae</taxon>
        <taxon>Pisolithaceae</taxon>
        <taxon>Pisolithus</taxon>
    </lineage>
</organism>
<dbReference type="EMBL" id="KN831957">
    <property type="protein sequence ID" value="KIO08231.1"/>
    <property type="molecule type" value="Genomic_DNA"/>
</dbReference>
<evidence type="ECO:0000313" key="1">
    <source>
        <dbReference type="EMBL" id="KIO08231.1"/>
    </source>
</evidence>
<sequence length="60" mass="6590">MLRFTAVPETEWNDGSSTLASSVSAFSYIDYASMCSVLDYTSSVTSTDLDLDAKRLPHHV</sequence>
<dbReference type="Proteomes" id="UP000054217">
    <property type="component" value="Unassembled WGS sequence"/>
</dbReference>
<reference evidence="1 2" key="1">
    <citation type="submission" date="2014-04" db="EMBL/GenBank/DDBJ databases">
        <authorList>
            <consortium name="DOE Joint Genome Institute"/>
            <person name="Kuo A."/>
            <person name="Kohler A."/>
            <person name="Costa M.D."/>
            <person name="Nagy L.G."/>
            <person name="Floudas D."/>
            <person name="Copeland A."/>
            <person name="Barry K.W."/>
            <person name="Cichocki N."/>
            <person name="Veneault-Fourrey C."/>
            <person name="LaButti K."/>
            <person name="Lindquist E.A."/>
            <person name="Lipzen A."/>
            <person name="Lundell T."/>
            <person name="Morin E."/>
            <person name="Murat C."/>
            <person name="Sun H."/>
            <person name="Tunlid A."/>
            <person name="Henrissat B."/>
            <person name="Grigoriev I.V."/>
            <person name="Hibbett D.S."/>
            <person name="Martin F."/>
            <person name="Nordberg H.P."/>
            <person name="Cantor M.N."/>
            <person name="Hua S.X."/>
        </authorList>
    </citation>
    <scope>NUCLEOTIDE SEQUENCE [LARGE SCALE GENOMIC DNA]</scope>
    <source>
        <strain evidence="1 2">Marx 270</strain>
    </source>
</reference>